<feature type="compositionally biased region" description="Polar residues" evidence="1">
    <location>
        <begin position="73"/>
        <end position="90"/>
    </location>
</feature>
<comment type="caution">
    <text evidence="3">The sequence shown here is derived from an EMBL/GenBank/DDBJ whole genome shotgun (WGS) entry which is preliminary data.</text>
</comment>
<reference evidence="4" key="1">
    <citation type="submission" date="2017-10" db="EMBL/GenBank/DDBJ databases">
        <title>Rapid genome shrinkage in a self-fertile nematode reveals novel sperm competition proteins.</title>
        <authorList>
            <person name="Yin D."/>
            <person name="Schwarz E.M."/>
            <person name="Thomas C.G."/>
            <person name="Felde R.L."/>
            <person name="Korf I.F."/>
            <person name="Cutter A.D."/>
            <person name="Schartner C.M."/>
            <person name="Ralston E.J."/>
            <person name="Meyer B.J."/>
            <person name="Haag E.S."/>
        </authorList>
    </citation>
    <scope>NUCLEOTIDE SEQUENCE [LARGE SCALE GENOMIC DNA]</scope>
    <source>
        <strain evidence="4">JU1422</strain>
    </source>
</reference>
<gene>
    <name evidence="3" type="primary">Cni-F02C9.1</name>
    <name evidence="3" type="synonym">Cnig_chr_I.g1716</name>
    <name evidence="3" type="ORF">B9Z55_001716</name>
</gene>
<dbReference type="OrthoDB" id="5870815at2759"/>
<keyword evidence="2" id="KW-0472">Membrane</keyword>
<protein>
    <submittedName>
        <fullName evidence="3">Uncharacterized protein</fullName>
    </submittedName>
</protein>
<evidence type="ECO:0000256" key="1">
    <source>
        <dbReference type="SAM" id="MobiDB-lite"/>
    </source>
</evidence>
<keyword evidence="2" id="KW-0812">Transmembrane</keyword>
<keyword evidence="4" id="KW-1185">Reference proteome</keyword>
<organism evidence="3 4">
    <name type="scientific">Caenorhabditis nigoni</name>
    <dbReference type="NCBI Taxonomy" id="1611254"/>
    <lineage>
        <taxon>Eukaryota</taxon>
        <taxon>Metazoa</taxon>
        <taxon>Ecdysozoa</taxon>
        <taxon>Nematoda</taxon>
        <taxon>Chromadorea</taxon>
        <taxon>Rhabditida</taxon>
        <taxon>Rhabditina</taxon>
        <taxon>Rhabditomorpha</taxon>
        <taxon>Rhabditoidea</taxon>
        <taxon>Rhabditidae</taxon>
        <taxon>Peloderinae</taxon>
        <taxon>Caenorhabditis</taxon>
    </lineage>
</organism>
<feature type="compositionally biased region" description="Basic residues" evidence="1">
    <location>
        <begin position="62"/>
        <end position="72"/>
    </location>
</feature>
<evidence type="ECO:0000256" key="2">
    <source>
        <dbReference type="SAM" id="Phobius"/>
    </source>
</evidence>
<feature type="region of interest" description="Disordered" evidence="1">
    <location>
        <begin position="62"/>
        <end position="103"/>
    </location>
</feature>
<evidence type="ECO:0000313" key="4">
    <source>
        <dbReference type="Proteomes" id="UP000230233"/>
    </source>
</evidence>
<dbReference type="EMBL" id="PDUG01000001">
    <property type="protein sequence ID" value="PIC51052.1"/>
    <property type="molecule type" value="Genomic_DNA"/>
</dbReference>
<feature type="transmembrane region" description="Helical" evidence="2">
    <location>
        <begin position="6"/>
        <end position="28"/>
    </location>
</feature>
<sequence>MNEKDFLFYYLLGIPVMIWSATFILAFIRIWHNNHRDLTEERKKWEEQQRVPTNLVRERRVVVRRRRRRKKSTSTTATPSGSKPSTVSREQTPEAKKRLIRKV</sequence>
<name>A0A2G5VH32_9PELO</name>
<proteinExistence type="predicted"/>
<accession>A0A2G5VH32</accession>
<keyword evidence="2" id="KW-1133">Transmembrane helix</keyword>
<evidence type="ECO:0000313" key="3">
    <source>
        <dbReference type="EMBL" id="PIC51052.1"/>
    </source>
</evidence>
<dbReference type="Proteomes" id="UP000230233">
    <property type="component" value="Chromosome I"/>
</dbReference>
<dbReference type="AlphaFoldDB" id="A0A2G5VH32"/>